<dbReference type="RefSeq" id="XP_028462252.1">
    <property type="nucleotide sequence ID" value="XM_028614647.1"/>
</dbReference>
<reference evidence="2 3" key="1">
    <citation type="journal article" date="2018" name="Mol. Ecol.">
        <title>The obligate alkalophilic soda-lake fungus Sodiomyces alkalinus has shifted to a protein diet.</title>
        <authorList>
            <person name="Grum-Grzhimaylo A.A."/>
            <person name="Falkoski D.L."/>
            <person name="van den Heuvel J."/>
            <person name="Valero-Jimenez C.A."/>
            <person name="Min B."/>
            <person name="Choi I.G."/>
            <person name="Lipzen A."/>
            <person name="Daum C.G."/>
            <person name="Aanen D.K."/>
            <person name="Tsang A."/>
            <person name="Henrissat B."/>
            <person name="Bilanenko E.N."/>
            <person name="de Vries R.P."/>
            <person name="van Kan J.A.L."/>
            <person name="Grigoriev I.V."/>
            <person name="Debets A.J.M."/>
        </authorList>
    </citation>
    <scope>NUCLEOTIDE SEQUENCE [LARGE SCALE GENOMIC DNA]</scope>
    <source>
        <strain evidence="2 3">F11</strain>
    </source>
</reference>
<keyword evidence="1" id="KW-1133">Transmembrane helix</keyword>
<name>A0A3N2PJF8_SODAK</name>
<protein>
    <submittedName>
        <fullName evidence="2">Uncharacterized protein</fullName>
    </submittedName>
</protein>
<accession>A0A3N2PJF8</accession>
<keyword evidence="3" id="KW-1185">Reference proteome</keyword>
<keyword evidence="1" id="KW-0812">Transmembrane</keyword>
<proteinExistence type="predicted"/>
<gene>
    <name evidence="2" type="ORF">SODALDRAFT_364507</name>
</gene>
<dbReference type="AlphaFoldDB" id="A0A3N2PJF8"/>
<dbReference type="GeneID" id="39583125"/>
<evidence type="ECO:0000256" key="1">
    <source>
        <dbReference type="SAM" id="Phobius"/>
    </source>
</evidence>
<feature type="transmembrane region" description="Helical" evidence="1">
    <location>
        <begin position="19"/>
        <end position="35"/>
    </location>
</feature>
<keyword evidence="1" id="KW-0472">Membrane</keyword>
<organism evidence="2 3">
    <name type="scientific">Sodiomyces alkalinus (strain CBS 110278 / VKM F-3762 / F11)</name>
    <name type="common">Alkaliphilic filamentous fungus</name>
    <dbReference type="NCBI Taxonomy" id="1314773"/>
    <lineage>
        <taxon>Eukaryota</taxon>
        <taxon>Fungi</taxon>
        <taxon>Dikarya</taxon>
        <taxon>Ascomycota</taxon>
        <taxon>Pezizomycotina</taxon>
        <taxon>Sordariomycetes</taxon>
        <taxon>Hypocreomycetidae</taxon>
        <taxon>Glomerellales</taxon>
        <taxon>Plectosphaerellaceae</taxon>
        <taxon>Sodiomyces</taxon>
    </lineage>
</organism>
<dbReference type="Proteomes" id="UP000272025">
    <property type="component" value="Unassembled WGS sequence"/>
</dbReference>
<evidence type="ECO:0000313" key="3">
    <source>
        <dbReference type="Proteomes" id="UP000272025"/>
    </source>
</evidence>
<dbReference type="EMBL" id="ML119072">
    <property type="protein sequence ID" value="ROT34446.1"/>
    <property type="molecule type" value="Genomic_DNA"/>
</dbReference>
<sequence length="56" mass="6743">MSQAQIHQFLRPKWLLRDAILYVAFLGFSLALGRFTKQNIPKHSACTWYFHFHYED</sequence>
<evidence type="ECO:0000313" key="2">
    <source>
        <dbReference type="EMBL" id="ROT34446.1"/>
    </source>
</evidence>